<dbReference type="EnsemblPlants" id="PNT64022">
    <property type="protein sequence ID" value="PNT64022"/>
    <property type="gene ID" value="BRADI_4g23625v3"/>
</dbReference>
<reference evidence="4" key="3">
    <citation type="submission" date="2018-08" db="UniProtKB">
        <authorList>
            <consortium name="EnsemblPlants"/>
        </authorList>
    </citation>
    <scope>IDENTIFICATION</scope>
    <source>
        <strain evidence="4">cv. Bd21</strain>
    </source>
</reference>
<dbReference type="SMART" id="SM00575">
    <property type="entry name" value="ZnF_PMZ"/>
    <property type="match status" value="1"/>
</dbReference>
<dbReference type="PANTHER" id="PTHR47718">
    <property type="entry name" value="OS01G0519700 PROTEIN"/>
    <property type="match status" value="1"/>
</dbReference>
<evidence type="ECO:0000313" key="5">
    <source>
        <dbReference type="Proteomes" id="UP000008810"/>
    </source>
</evidence>
<dbReference type="GeneID" id="104585047"/>
<dbReference type="PANTHER" id="PTHR47718:SF5">
    <property type="entry name" value="PROTEIN FAR1-RELATED SEQUENCE 8-LIKE"/>
    <property type="match status" value="1"/>
</dbReference>
<dbReference type="Pfam" id="PF10551">
    <property type="entry name" value="MULE"/>
    <property type="match status" value="1"/>
</dbReference>
<reference evidence="3" key="2">
    <citation type="submission" date="2017-06" db="EMBL/GenBank/DDBJ databases">
        <title>WGS assembly of Brachypodium distachyon.</title>
        <authorList>
            <consortium name="The International Brachypodium Initiative"/>
            <person name="Lucas S."/>
            <person name="Harmon-Smith M."/>
            <person name="Lail K."/>
            <person name="Tice H."/>
            <person name="Grimwood J."/>
            <person name="Bruce D."/>
            <person name="Barry K."/>
            <person name="Shu S."/>
            <person name="Lindquist E."/>
            <person name="Wang M."/>
            <person name="Pitluck S."/>
            <person name="Vogel J.P."/>
            <person name="Garvin D.F."/>
            <person name="Mockler T.C."/>
            <person name="Schmutz J."/>
            <person name="Rokhsar D."/>
            <person name="Bevan M.W."/>
        </authorList>
    </citation>
    <scope>NUCLEOTIDE SEQUENCE</scope>
    <source>
        <strain evidence="3">Bd21</strain>
    </source>
</reference>
<name>A0A2K2CPS3_BRADI</name>
<organism evidence="3">
    <name type="scientific">Brachypodium distachyon</name>
    <name type="common">Purple false brome</name>
    <name type="synonym">Trachynia distachya</name>
    <dbReference type="NCBI Taxonomy" id="15368"/>
    <lineage>
        <taxon>Eukaryota</taxon>
        <taxon>Viridiplantae</taxon>
        <taxon>Streptophyta</taxon>
        <taxon>Embryophyta</taxon>
        <taxon>Tracheophyta</taxon>
        <taxon>Spermatophyta</taxon>
        <taxon>Magnoliopsida</taxon>
        <taxon>Liliopsida</taxon>
        <taxon>Poales</taxon>
        <taxon>Poaceae</taxon>
        <taxon>BOP clade</taxon>
        <taxon>Pooideae</taxon>
        <taxon>Stipodae</taxon>
        <taxon>Brachypodieae</taxon>
        <taxon>Brachypodium</taxon>
    </lineage>
</organism>
<feature type="compositionally biased region" description="Polar residues" evidence="1">
    <location>
        <begin position="587"/>
        <end position="601"/>
    </location>
</feature>
<dbReference type="RefSeq" id="XP_024318808.1">
    <property type="nucleotide sequence ID" value="XM_024463040.1"/>
</dbReference>
<evidence type="ECO:0000256" key="1">
    <source>
        <dbReference type="SAM" id="MobiDB-lite"/>
    </source>
</evidence>
<dbReference type="InterPro" id="IPR006564">
    <property type="entry name" value="Znf_PMZ"/>
</dbReference>
<evidence type="ECO:0000259" key="2">
    <source>
        <dbReference type="SMART" id="SM00575"/>
    </source>
</evidence>
<dbReference type="RefSeq" id="XP_014757844.2">
    <property type="nucleotide sequence ID" value="XM_014902358.2"/>
</dbReference>
<evidence type="ECO:0000313" key="4">
    <source>
        <dbReference type="EnsemblPlants" id="PNT64022"/>
    </source>
</evidence>
<evidence type="ECO:0000313" key="3">
    <source>
        <dbReference type="EMBL" id="PNT64022.1"/>
    </source>
</evidence>
<gene>
    <name evidence="4" type="primary">LOC104585047</name>
    <name evidence="3" type="ORF">BRADI_4g23625v3</name>
</gene>
<reference evidence="3 4" key="1">
    <citation type="journal article" date="2010" name="Nature">
        <title>Genome sequencing and analysis of the model grass Brachypodium distachyon.</title>
        <authorList>
            <consortium name="International Brachypodium Initiative"/>
        </authorList>
    </citation>
    <scope>NUCLEOTIDE SEQUENCE [LARGE SCALE GENOMIC DNA]</scope>
    <source>
        <strain evidence="3">Bd21</strain>
        <strain evidence="4">cv. Bd21</strain>
    </source>
</reference>
<dbReference type="Gramene" id="PNT64022">
    <property type="protein sequence ID" value="PNT64022"/>
    <property type="gene ID" value="BRADI_4g23625v3"/>
</dbReference>
<proteinExistence type="predicted"/>
<sequence length="764" mass="88039">MQKAGLTSAVQGKKAINKNHIEITDCQVKMVVTLKENKWVVTSFEMQDNHHLSPPGEAKYLRSHKHMTEEEKLLIRTLHSVKLPSRKIMAVLAGMRGGISAMPYTKKDVSNYRTSIRKESNQNDMMMVIDYFRKRQMQDPRFYYAFKVDEEDKVQNIFWSDGNCRRFYGLYGDCISFDTTYKTNMYNLPFAPFVGITGHAHNCLFACAILQNETIETFTWLFEEFLLCMAGKKPLTIITDQDVAMKQAIPAVFHGTKHRNCLFHIKKKAEEKAARCFATKPTLHIEFNDIINRSQTEEEFETLWPTMIQKYKVEKVKYFQHMFEIRKSFVPVYFKKDFFPFIHSTARSEGTNAIFKDNVGSTYSIISFLGEYQRISENIMEKEKEQDSVTRTTKPTMWVGSELELQAARMYNRTILYRFQAQLKMTQKVHVEEIEKDVRYEVRKSSMLAELDFRERKFLVLVDWANEDISYICARFLKDGILCCHALKVLLHLNVSVLPQKYYIERWRPKQSEDTRDVQNNVPMVLTAENSHFRYNILTKMLTDLASDASTYKETYQYLASKTSKMRTKVADIRKQVEAKNPEKQTPVGSTEHNNTSNNCAPETIYKQSDVAKSKGRPKLSGRQKTLVEEILTKQQITCSHCGDHDHNIKTCKKLHVDKETLCMKNNGRKNKEGATAVSKPAKKQRTTDEAAHVASAVPRDAKGGQNVSKPTKKKTNTEGQASGIVSSPNPSREGQSQRIRKPTQKALESMLVLTPTRKHGKQG</sequence>
<feature type="region of interest" description="Disordered" evidence="1">
    <location>
        <begin position="671"/>
        <end position="764"/>
    </location>
</feature>
<feature type="domain" description="Zinc finger PMZ-type" evidence="2">
    <location>
        <begin position="469"/>
        <end position="496"/>
    </location>
</feature>
<feature type="region of interest" description="Disordered" evidence="1">
    <location>
        <begin position="575"/>
        <end position="623"/>
    </location>
</feature>
<feature type="compositionally biased region" description="Polar residues" evidence="1">
    <location>
        <begin position="718"/>
        <end position="738"/>
    </location>
</feature>
<protein>
    <recommendedName>
        <fullName evidence="2">Zinc finger PMZ-type domain-containing protein</fullName>
    </recommendedName>
</protein>
<keyword evidence="5" id="KW-1185">Reference proteome</keyword>
<accession>A0A2K2CPS3</accession>
<dbReference type="RefSeq" id="XP_024318809.1">
    <property type="nucleotide sequence ID" value="XM_024463041.1"/>
</dbReference>
<dbReference type="GO" id="GO:0008270">
    <property type="term" value="F:zinc ion binding"/>
    <property type="evidence" value="ECO:0007669"/>
    <property type="project" value="InterPro"/>
</dbReference>
<dbReference type="InterPro" id="IPR018289">
    <property type="entry name" value="MULE_transposase_dom"/>
</dbReference>
<dbReference type="AlphaFoldDB" id="A0A2K2CPS3"/>
<dbReference type="EMBL" id="CM000883">
    <property type="protein sequence ID" value="PNT64022.1"/>
    <property type="molecule type" value="Genomic_DNA"/>
</dbReference>
<dbReference type="Proteomes" id="UP000008810">
    <property type="component" value="Chromosome 4"/>
</dbReference>
<dbReference type="OrthoDB" id="657855at2759"/>